<dbReference type="InterPro" id="IPR036511">
    <property type="entry name" value="TGT-like_sf"/>
</dbReference>
<comment type="caution">
    <text evidence="1">The sequence shown here is derived from an EMBL/GenBank/DDBJ whole genome shotgun (WGS) entry which is preliminary data.</text>
</comment>
<dbReference type="AlphaFoldDB" id="X1GL36"/>
<dbReference type="Gene3D" id="3.20.20.105">
    <property type="entry name" value="Queuine tRNA-ribosyltransferase-like"/>
    <property type="match status" value="1"/>
</dbReference>
<sequence length="289" mass="33019">MVKSIFPLVRLDYPKTIMVAKASKSIFGIVIRAQDLLTQKTCKPNKTFYEIKSSGGIHSYLDYDGIIILSLIMKDYLIEKNNPKKYAEIIKGILPDAYTSVDGQTYEGKETIAINEIKRISKETLELMKLCPNIPIIGHVKGCNYLQVRLHLSLLKRLGLKNFIFHVGDFLRNGDENMINKAKYLSSIIKKGGGFLLLYGIGSEKRFLEFSFADIYITYGHVFNAIKGKYLHNSKKKRYSNQNPMKVALFNLHSLLLKVKDIKKQTKLFVGGKCPWVEEVEEEELTIKN</sequence>
<evidence type="ECO:0000313" key="1">
    <source>
        <dbReference type="EMBL" id="GAH58616.1"/>
    </source>
</evidence>
<dbReference type="GO" id="GO:0006400">
    <property type="term" value="P:tRNA modification"/>
    <property type="evidence" value="ECO:0007669"/>
    <property type="project" value="InterPro"/>
</dbReference>
<gene>
    <name evidence="1" type="ORF">S03H2_28693</name>
</gene>
<reference evidence="1" key="1">
    <citation type="journal article" date="2014" name="Front. Microbiol.">
        <title>High frequency of phylogenetically diverse reductive dehalogenase-homologous genes in deep subseafloor sedimentary metagenomes.</title>
        <authorList>
            <person name="Kawai M."/>
            <person name="Futagami T."/>
            <person name="Toyoda A."/>
            <person name="Takaki Y."/>
            <person name="Nishi S."/>
            <person name="Hori S."/>
            <person name="Arai W."/>
            <person name="Tsubouchi T."/>
            <person name="Morono Y."/>
            <person name="Uchiyama I."/>
            <person name="Ito T."/>
            <person name="Fujiyama A."/>
            <person name="Inagaki F."/>
            <person name="Takami H."/>
        </authorList>
    </citation>
    <scope>NUCLEOTIDE SEQUENCE</scope>
    <source>
        <strain evidence="1">Expedition CK06-06</strain>
    </source>
</reference>
<accession>X1GL36</accession>
<dbReference type="EMBL" id="BARU01017289">
    <property type="protein sequence ID" value="GAH58616.1"/>
    <property type="molecule type" value="Genomic_DNA"/>
</dbReference>
<protein>
    <submittedName>
        <fullName evidence="1">Uncharacterized protein</fullName>
    </submittedName>
</protein>
<organism evidence="1">
    <name type="scientific">marine sediment metagenome</name>
    <dbReference type="NCBI Taxonomy" id="412755"/>
    <lineage>
        <taxon>unclassified sequences</taxon>
        <taxon>metagenomes</taxon>
        <taxon>ecological metagenomes</taxon>
    </lineage>
</organism>
<name>X1GL36_9ZZZZ</name>
<proteinExistence type="predicted"/>